<proteinExistence type="predicted"/>
<keyword evidence="1" id="KW-0732">Signal</keyword>
<feature type="signal peptide" evidence="1">
    <location>
        <begin position="1"/>
        <end position="19"/>
    </location>
</feature>
<name>A0A4P6P6Z5_9GAMM</name>
<dbReference type="OrthoDB" id="7059177at2"/>
<dbReference type="InterPro" id="IPR011250">
    <property type="entry name" value="OMP/PagP_B-barrel"/>
</dbReference>
<dbReference type="AlphaFoldDB" id="A0A4P6P6Z5"/>
<reference evidence="2 3" key="1">
    <citation type="submission" date="2018-12" db="EMBL/GenBank/DDBJ databases">
        <title>Complete genome of Litorilituus sediminis.</title>
        <authorList>
            <person name="Liu A."/>
            <person name="Rong J."/>
        </authorList>
    </citation>
    <scope>NUCLEOTIDE SEQUENCE [LARGE SCALE GENOMIC DNA]</scope>
    <source>
        <strain evidence="2 3">JCM 17549</strain>
    </source>
</reference>
<sequence length="215" mass="23766">MKKAIFLPVILLASSYVHAQDEIQWDNASVSYLSSDEGGRNFIRWDNASISYLSSDEDGRSFSGYAIAGTKLFSENFFVTGQYSTVSDSVGLPGDKYDLDINRFSIGLGYRYTLFSKTDMFAVLSYQDKEVKGSGLITGADENYNGQALMLGIRSLVTDNIELSSSINYSTLPYTSKGGFNVSAKYYFTHNFAIGAGYEQLDNIDTLSISASYFF</sequence>
<evidence type="ECO:0000313" key="3">
    <source>
        <dbReference type="Proteomes" id="UP000290244"/>
    </source>
</evidence>
<gene>
    <name evidence="2" type="ORF">EMK97_18125</name>
</gene>
<organism evidence="2 3">
    <name type="scientific">Litorilituus sediminis</name>
    <dbReference type="NCBI Taxonomy" id="718192"/>
    <lineage>
        <taxon>Bacteria</taxon>
        <taxon>Pseudomonadati</taxon>
        <taxon>Pseudomonadota</taxon>
        <taxon>Gammaproteobacteria</taxon>
        <taxon>Alteromonadales</taxon>
        <taxon>Colwelliaceae</taxon>
        <taxon>Litorilituus</taxon>
    </lineage>
</organism>
<keyword evidence="3" id="KW-1185">Reference proteome</keyword>
<dbReference type="EMBL" id="CP034759">
    <property type="protein sequence ID" value="QBG37516.1"/>
    <property type="molecule type" value="Genomic_DNA"/>
</dbReference>
<accession>A0A4P6P6Z5</accession>
<dbReference type="Proteomes" id="UP000290244">
    <property type="component" value="Chromosome"/>
</dbReference>
<feature type="chain" id="PRO_5020495438" description="Outer membrane protein beta-barrel domain-containing protein" evidence="1">
    <location>
        <begin position="20"/>
        <end position="215"/>
    </location>
</feature>
<protein>
    <recommendedName>
        <fullName evidence="4">Outer membrane protein beta-barrel domain-containing protein</fullName>
    </recommendedName>
</protein>
<dbReference type="KEGG" id="lsd:EMK97_18125"/>
<evidence type="ECO:0008006" key="4">
    <source>
        <dbReference type="Google" id="ProtNLM"/>
    </source>
</evidence>
<dbReference type="SUPFAM" id="SSF56925">
    <property type="entry name" value="OMPA-like"/>
    <property type="match status" value="1"/>
</dbReference>
<evidence type="ECO:0000256" key="1">
    <source>
        <dbReference type="SAM" id="SignalP"/>
    </source>
</evidence>
<evidence type="ECO:0000313" key="2">
    <source>
        <dbReference type="EMBL" id="QBG37516.1"/>
    </source>
</evidence>
<dbReference type="RefSeq" id="WP_130604178.1">
    <property type="nucleotide sequence ID" value="NZ_CP034759.1"/>
</dbReference>